<reference evidence="15 16" key="1">
    <citation type="submission" date="2024-04" db="EMBL/GenBank/DDBJ databases">
        <title>A novel species isolated from cricket.</title>
        <authorList>
            <person name="Wang H.-C."/>
        </authorList>
    </citation>
    <scope>NUCLEOTIDE SEQUENCE [LARGE SCALE GENOMIC DNA]</scope>
    <source>
        <strain evidence="15 16">WL0021</strain>
    </source>
</reference>
<dbReference type="SUPFAM" id="SSF81342">
    <property type="entry name" value="Transmembrane di-heme cytochromes"/>
    <property type="match status" value="1"/>
</dbReference>
<sequence>MALKSSKTCYGRMAVLMHWFVAIAILVLIPLGFRMSATTDMVLKAGLLKAHAAIGLMVFAITIARIVWWWFADRKPEDLPGTPKLQSRVAHLTHTALNLIILVMAISGIRMMVLINNGLGGSDQMFGPMKAHGVAAFLLIMMLTFHVAAALYHQFILKDKLFARIGIGRMPAV</sequence>
<evidence type="ECO:0000256" key="10">
    <source>
        <dbReference type="ARBA" id="ARBA00023004"/>
    </source>
</evidence>
<feature type="transmembrane region" description="Helical" evidence="13">
    <location>
        <begin position="92"/>
        <end position="113"/>
    </location>
</feature>
<evidence type="ECO:0000313" key="16">
    <source>
        <dbReference type="Proteomes" id="UP001418637"/>
    </source>
</evidence>
<dbReference type="InterPro" id="IPR011577">
    <property type="entry name" value="Cyt_b561_bac/Ni-Hgenase"/>
</dbReference>
<keyword evidence="16" id="KW-1185">Reference proteome</keyword>
<dbReference type="InterPro" id="IPR016174">
    <property type="entry name" value="Di-haem_cyt_TM"/>
</dbReference>
<keyword evidence="9 13" id="KW-1133">Transmembrane helix</keyword>
<comment type="subcellular location">
    <subcellularLocation>
        <location evidence="2">Cell membrane</location>
        <topology evidence="2">Multi-pass membrane protein</topology>
    </subcellularLocation>
</comment>
<keyword evidence="11 13" id="KW-0472">Membrane</keyword>
<protein>
    <submittedName>
        <fullName evidence="15">Cytochrome b/b6 domain-containing protein</fullName>
    </submittedName>
</protein>
<evidence type="ECO:0000256" key="5">
    <source>
        <dbReference type="ARBA" id="ARBA00022617"/>
    </source>
</evidence>
<evidence type="ECO:0000256" key="1">
    <source>
        <dbReference type="ARBA" id="ARBA00001970"/>
    </source>
</evidence>
<accession>A0ABV0BFA2</accession>
<organism evidence="15 16">
    <name type="scientific">Hohaiivirga grylli</name>
    <dbReference type="NCBI Taxonomy" id="3133970"/>
    <lineage>
        <taxon>Bacteria</taxon>
        <taxon>Pseudomonadati</taxon>
        <taxon>Pseudomonadota</taxon>
        <taxon>Alphaproteobacteria</taxon>
        <taxon>Hyphomicrobiales</taxon>
        <taxon>Methylobacteriaceae</taxon>
        <taxon>Hohaiivirga</taxon>
    </lineage>
</organism>
<keyword evidence="7" id="KW-0479">Metal-binding</keyword>
<comment type="caution">
    <text evidence="15">The sequence shown here is derived from an EMBL/GenBank/DDBJ whole genome shotgun (WGS) entry which is preliminary data.</text>
</comment>
<evidence type="ECO:0000256" key="8">
    <source>
        <dbReference type="ARBA" id="ARBA00022982"/>
    </source>
</evidence>
<evidence type="ECO:0000256" key="7">
    <source>
        <dbReference type="ARBA" id="ARBA00022723"/>
    </source>
</evidence>
<evidence type="ECO:0000256" key="4">
    <source>
        <dbReference type="ARBA" id="ARBA00022475"/>
    </source>
</evidence>
<keyword evidence="4" id="KW-1003">Cell membrane</keyword>
<evidence type="ECO:0000259" key="14">
    <source>
        <dbReference type="Pfam" id="PF01292"/>
    </source>
</evidence>
<gene>
    <name evidence="15" type="ORF">WJT86_00875</name>
</gene>
<dbReference type="PANTHER" id="PTHR30529:SF1">
    <property type="entry name" value="CYTOCHROME B561 HOMOLOG 2"/>
    <property type="match status" value="1"/>
</dbReference>
<feature type="domain" description="Cytochrome b561 bacterial/Ni-hydrogenase" evidence="14">
    <location>
        <begin position="10"/>
        <end position="165"/>
    </location>
</feature>
<proteinExistence type="inferred from homology"/>
<evidence type="ECO:0000256" key="3">
    <source>
        <dbReference type="ARBA" id="ARBA00022448"/>
    </source>
</evidence>
<evidence type="ECO:0000256" key="9">
    <source>
        <dbReference type="ARBA" id="ARBA00022989"/>
    </source>
</evidence>
<evidence type="ECO:0000256" key="2">
    <source>
        <dbReference type="ARBA" id="ARBA00004651"/>
    </source>
</evidence>
<keyword evidence="6 13" id="KW-0812">Transmembrane</keyword>
<dbReference type="InterPro" id="IPR052168">
    <property type="entry name" value="Cytochrome_b561_oxidase"/>
</dbReference>
<evidence type="ECO:0000256" key="12">
    <source>
        <dbReference type="ARBA" id="ARBA00037975"/>
    </source>
</evidence>
<dbReference type="RefSeq" id="WP_346335607.1">
    <property type="nucleotide sequence ID" value="NZ_JBBYXI010000001.1"/>
</dbReference>
<feature type="transmembrane region" description="Helical" evidence="13">
    <location>
        <begin position="12"/>
        <end position="33"/>
    </location>
</feature>
<feature type="transmembrane region" description="Helical" evidence="13">
    <location>
        <begin position="133"/>
        <end position="152"/>
    </location>
</feature>
<dbReference type="PANTHER" id="PTHR30529">
    <property type="entry name" value="CYTOCHROME B561"/>
    <property type="match status" value="1"/>
</dbReference>
<comment type="cofactor">
    <cofactor evidence="1">
        <name>heme b</name>
        <dbReference type="ChEBI" id="CHEBI:60344"/>
    </cofactor>
</comment>
<feature type="transmembrane region" description="Helical" evidence="13">
    <location>
        <begin position="53"/>
        <end position="71"/>
    </location>
</feature>
<evidence type="ECO:0000256" key="13">
    <source>
        <dbReference type="SAM" id="Phobius"/>
    </source>
</evidence>
<comment type="similarity">
    <text evidence="12">Belongs to the cytochrome b561 family.</text>
</comment>
<keyword evidence="3" id="KW-0813">Transport</keyword>
<evidence type="ECO:0000256" key="11">
    <source>
        <dbReference type="ARBA" id="ARBA00023136"/>
    </source>
</evidence>
<dbReference type="Proteomes" id="UP001418637">
    <property type="component" value="Unassembled WGS sequence"/>
</dbReference>
<keyword evidence="5" id="KW-0349">Heme</keyword>
<evidence type="ECO:0000256" key="6">
    <source>
        <dbReference type="ARBA" id="ARBA00022692"/>
    </source>
</evidence>
<keyword evidence="8" id="KW-0249">Electron transport</keyword>
<dbReference type="EMBL" id="JBBYXI010000001">
    <property type="protein sequence ID" value="MEN3929609.1"/>
    <property type="molecule type" value="Genomic_DNA"/>
</dbReference>
<dbReference type="Pfam" id="PF01292">
    <property type="entry name" value="Ni_hydr_CYTB"/>
    <property type="match status" value="1"/>
</dbReference>
<name>A0ABV0BFA2_9HYPH</name>
<evidence type="ECO:0000313" key="15">
    <source>
        <dbReference type="EMBL" id="MEN3929609.1"/>
    </source>
</evidence>
<keyword evidence="10" id="KW-0408">Iron</keyword>